<feature type="region of interest" description="Disordered" evidence="1">
    <location>
        <begin position="27"/>
        <end position="60"/>
    </location>
</feature>
<feature type="non-terminal residue" evidence="2">
    <location>
        <position position="1"/>
    </location>
</feature>
<accession>A0A225UHP0</accession>
<dbReference type="Proteomes" id="UP000198211">
    <property type="component" value="Unassembled WGS sequence"/>
</dbReference>
<evidence type="ECO:0000256" key="1">
    <source>
        <dbReference type="SAM" id="MobiDB-lite"/>
    </source>
</evidence>
<comment type="caution">
    <text evidence="2">The sequence shown here is derived from an EMBL/GenBank/DDBJ whole genome shotgun (WGS) entry which is preliminary data.</text>
</comment>
<keyword evidence="3" id="KW-1185">Reference proteome</keyword>
<reference evidence="3" key="1">
    <citation type="submission" date="2017-03" db="EMBL/GenBank/DDBJ databases">
        <title>Phytopthora megakarya and P. palmivora, two closely related causual agents of cacao black pod achieved similar genome size and gene model numbers by different mechanisms.</title>
        <authorList>
            <person name="Ali S."/>
            <person name="Shao J."/>
            <person name="Larry D.J."/>
            <person name="Kronmiller B."/>
            <person name="Shen D."/>
            <person name="Strem M.D."/>
            <person name="Melnick R.L."/>
            <person name="Guiltinan M.J."/>
            <person name="Tyler B.M."/>
            <person name="Meinhardt L.W."/>
            <person name="Bailey B.A."/>
        </authorList>
    </citation>
    <scope>NUCLEOTIDE SEQUENCE [LARGE SCALE GENOMIC DNA]</scope>
    <source>
        <strain evidence="3">zdho120</strain>
    </source>
</reference>
<protein>
    <submittedName>
        <fullName evidence="2">Uncharacterized protein</fullName>
    </submittedName>
</protein>
<dbReference type="AlphaFoldDB" id="A0A225UHP0"/>
<feature type="compositionally biased region" description="Basic and acidic residues" evidence="1">
    <location>
        <begin position="46"/>
        <end position="60"/>
    </location>
</feature>
<organism evidence="2 3">
    <name type="scientific">Phytophthora megakarya</name>
    <dbReference type="NCBI Taxonomy" id="4795"/>
    <lineage>
        <taxon>Eukaryota</taxon>
        <taxon>Sar</taxon>
        <taxon>Stramenopiles</taxon>
        <taxon>Oomycota</taxon>
        <taxon>Peronosporomycetes</taxon>
        <taxon>Peronosporales</taxon>
        <taxon>Peronosporaceae</taxon>
        <taxon>Phytophthora</taxon>
    </lineage>
</organism>
<gene>
    <name evidence="2" type="ORF">PHMEG_00039011</name>
</gene>
<evidence type="ECO:0000313" key="2">
    <source>
        <dbReference type="EMBL" id="OWY92116.1"/>
    </source>
</evidence>
<name>A0A225UHP0_9STRA</name>
<sequence length="182" mass="20805">ESLIRSLGGITGGRSLLQSILEQISPTNNGESETIRNLQSSQRGSSEPRRYPSDDMSGRYSNTERIDYTKVLINSQPIKLPKLHTMGDYKAWRSEVPLHFETRMLGDITYGGERYDEVEELRRVKYKEWFEVRKNKAFSALALSLSVDLRTTFKISTKSATAWMPPPCCIRALRNTSRPLMV</sequence>
<dbReference type="OrthoDB" id="1716327at2759"/>
<feature type="compositionally biased region" description="Polar residues" evidence="1">
    <location>
        <begin position="27"/>
        <end position="45"/>
    </location>
</feature>
<proteinExistence type="predicted"/>
<dbReference type="EMBL" id="NBNE01018766">
    <property type="protein sequence ID" value="OWY92116.1"/>
    <property type="molecule type" value="Genomic_DNA"/>
</dbReference>
<evidence type="ECO:0000313" key="3">
    <source>
        <dbReference type="Proteomes" id="UP000198211"/>
    </source>
</evidence>